<dbReference type="Proteomes" id="UP000236413">
    <property type="component" value="Unassembled WGS sequence"/>
</dbReference>
<dbReference type="RefSeq" id="WP_109738736.1">
    <property type="nucleotide sequence ID" value="NZ_PPEG02000006.1"/>
</dbReference>
<sequence length="66" mass="7149">MKNKKLFELSKKVTENKLQGMSENSVKTIKGGKLPLELVADCTSQNGCWGFGGTATCSGNSCWSYN</sequence>
<accession>A0A316WG70</accession>
<evidence type="ECO:0000313" key="3">
    <source>
        <dbReference type="Proteomes" id="UP000236413"/>
    </source>
</evidence>
<name>A0A316WG70_9FLAO</name>
<evidence type="ECO:0000313" key="1">
    <source>
        <dbReference type="EMBL" id="KAB1229763.1"/>
    </source>
</evidence>
<gene>
    <name evidence="2" type="ORF">C1634_015930</name>
    <name evidence="1" type="ORF">F8D52_15940</name>
</gene>
<reference evidence="2 3" key="1">
    <citation type="submission" date="2018-04" db="EMBL/GenBank/DDBJ databases">
        <title>Chryseobacterium oncorhynchi 701B-08T from rainbow trout, and Chryseobacterium viscerum 687B-08T from diseased fish.</title>
        <authorList>
            <person name="Jeong J.-J."/>
            <person name="Lee Y.J."/>
            <person name="Pathiraja D."/>
            <person name="Park B."/>
            <person name="Choi I.-G."/>
            <person name="Kim K.D."/>
        </authorList>
    </citation>
    <scope>NUCLEOTIDE SEQUENCE [LARGE SCALE GENOMIC DNA]</scope>
    <source>
        <strain evidence="2 3">687B-08</strain>
    </source>
</reference>
<dbReference type="Proteomes" id="UP000326384">
    <property type="component" value="Unassembled WGS sequence"/>
</dbReference>
<dbReference type="AlphaFoldDB" id="A0A316WG70"/>
<keyword evidence="4" id="KW-1185">Reference proteome</keyword>
<dbReference type="EMBL" id="VTPV01000009">
    <property type="protein sequence ID" value="KAB1229763.1"/>
    <property type="molecule type" value="Genomic_DNA"/>
</dbReference>
<dbReference type="EMBL" id="PPEG02000006">
    <property type="protein sequence ID" value="PWN60431.1"/>
    <property type="molecule type" value="Genomic_DNA"/>
</dbReference>
<reference evidence="1 4" key="2">
    <citation type="journal article" date="2019" name="Stand. Genomic Sci.">
        <title>Draft Whole-Genome Sequence of a Novel Chryseobacterium viscerum Strain Isolated from Fresh Water at Dripping Springs, New Mexico.</title>
        <authorList>
            <person name="Kyndt J.A."/>
            <person name="Moore T.C."/>
        </authorList>
    </citation>
    <scope>NUCLEOTIDE SEQUENCE [LARGE SCALE GENOMIC DNA]</scope>
    <source>
        <strain evidence="1 4">DPS</strain>
    </source>
</reference>
<evidence type="ECO:0000313" key="4">
    <source>
        <dbReference type="Proteomes" id="UP000326384"/>
    </source>
</evidence>
<comment type="caution">
    <text evidence="2">The sequence shown here is derived from an EMBL/GenBank/DDBJ whole genome shotgun (WGS) entry which is preliminary data.</text>
</comment>
<protein>
    <submittedName>
        <fullName evidence="2">Ecotin</fullName>
    </submittedName>
</protein>
<organism evidence="2 3">
    <name type="scientific">Chryseobacterium viscerum</name>
    <dbReference type="NCBI Taxonomy" id="1037377"/>
    <lineage>
        <taxon>Bacteria</taxon>
        <taxon>Pseudomonadati</taxon>
        <taxon>Bacteroidota</taxon>
        <taxon>Flavobacteriia</taxon>
        <taxon>Flavobacteriales</taxon>
        <taxon>Weeksellaceae</taxon>
        <taxon>Chryseobacterium group</taxon>
        <taxon>Chryseobacterium</taxon>
    </lineage>
</organism>
<proteinExistence type="predicted"/>
<evidence type="ECO:0000313" key="2">
    <source>
        <dbReference type="EMBL" id="PWN60431.1"/>
    </source>
</evidence>